<dbReference type="Proteomes" id="UP001445335">
    <property type="component" value="Unassembled WGS sequence"/>
</dbReference>
<evidence type="ECO:0000313" key="4">
    <source>
        <dbReference type="Proteomes" id="UP001445335"/>
    </source>
</evidence>
<dbReference type="InterPro" id="IPR021331">
    <property type="entry name" value="Hva1_TUDOR"/>
</dbReference>
<gene>
    <name evidence="3" type="ORF">WJX81_006484</name>
</gene>
<evidence type="ECO:0000313" key="3">
    <source>
        <dbReference type="EMBL" id="KAK9826443.1"/>
    </source>
</evidence>
<proteinExistence type="predicted"/>
<name>A0AAW1QY16_9CHLO</name>
<feature type="compositionally biased region" description="Acidic residues" evidence="1">
    <location>
        <begin position="78"/>
        <end position="103"/>
    </location>
</feature>
<accession>A0AAW1QY16</accession>
<organism evidence="3 4">
    <name type="scientific">Elliptochloris bilobata</name>
    <dbReference type="NCBI Taxonomy" id="381761"/>
    <lineage>
        <taxon>Eukaryota</taxon>
        <taxon>Viridiplantae</taxon>
        <taxon>Chlorophyta</taxon>
        <taxon>core chlorophytes</taxon>
        <taxon>Trebouxiophyceae</taxon>
        <taxon>Trebouxiophyceae incertae sedis</taxon>
        <taxon>Elliptochloris clade</taxon>
        <taxon>Elliptochloris</taxon>
    </lineage>
</organism>
<comment type="caution">
    <text evidence="3">The sequence shown here is derived from an EMBL/GenBank/DDBJ whole genome shotgun (WGS) entry which is preliminary data.</text>
</comment>
<keyword evidence="4" id="KW-1185">Reference proteome</keyword>
<evidence type="ECO:0000256" key="1">
    <source>
        <dbReference type="SAM" id="MobiDB-lite"/>
    </source>
</evidence>
<evidence type="ECO:0000259" key="2">
    <source>
        <dbReference type="Pfam" id="PF11160"/>
    </source>
</evidence>
<reference evidence="3 4" key="1">
    <citation type="journal article" date="2024" name="Nat. Commun.">
        <title>Phylogenomics reveals the evolutionary origins of lichenization in chlorophyte algae.</title>
        <authorList>
            <person name="Puginier C."/>
            <person name="Libourel C."/>
            <person name="Otte J."/>
            <person name="Skaloud P."/>
            <person name="Haon M."/>
            <person name="Grisel S."/>
            <person name="Petersen M."/>
            <person name="Berrin J.G."/>
            <person name="Delaux P.M."/>
            <person name="Dal Grande F."/>
            <person name="Keller J."/>
        </authorList>
    </citation>
    <scope>NUCLEOTIDE SEQUENCE [LARGE SCALE GENOMIC DNA]</scope>
    <source>
        <strain evidence="3 4">SAG 245.80</strain>
    </source>
</reference>
<feature type="compositionally biased region" description="Basic and acidic residues" evidence="1">
    <location>
        <begin position="68"/>
        <end position="77"/>
    </location>
</feature>
<dbReference type="Pfam" id="PF11160">
    <property type="entry name" value="Hva1_TUDOR"/>
    <property type="match status" value="1"/>
</dbReference>
<dbReference type="AlphaFoldDB" id="A0AAW1QY16"/>
<feature type="region of interest" description="Disordered" evidence="1">
    <location>
        <begin position="39"/>
        <end position="125"/>
    </location>
</feature>
<feature type="domain" description="Hypervirulence associated protein TUDOR" evidence="2">
    <location>
        <begin position="10"/>
        <end position="72"/>
    </location>
</feature>
<dbReference type="EMBL" id="JALJOU010000065">
    <property type="protein sequence ID" value="KAK9826443.1"/>
    <property type="molecule type" value="Genomic_DNA"/>
</dbReference>
<sequence length="125" mass="13443">MTDPTEMAPGDTVEWKWGASKHITGQVVDKQDEGKAVIESKGKEITRNATPDNPAYTIHGARNPVLKKGSELEKVASAEDDEEEEEEEPEADGEDEEADEGLADDAAAPATGRPRTRLQAKKAAS</sequence>
<feature type="compositionally biased region" description="Basic residues" evidence="1">
    <location>
        <begin position="114"/>
        <end position="125"/>
    </location>
</feature>
<protein>
    <recommendedName>
        <fullName evidence="2">Hypervirulence associated protein TUDOR domain-containing protein</fullName>
    </recommendedName>
</protein>